<keyword evidence="1" id="KW-1133">Transmembrane helix</keyword>
<comment type="caution">
    <text evidence="2">The sequence shown here is derived from an EMBL/GenBank/DDBJ whole genome shotgun (WGS) entry which is preliminary data.</text>
</comment>
<dbReference type="EMBL" id="MU620915">
    <property type="protein sequence ID" value="KAI8580041.1"/>
    <property type="molecule type" value="Genomic_DNA"/>
</dbReference>
<dbReference type="AlphaFoldDB" id="A0AAD5E9W6"/>
<evidence type="ECO:0000256" key="1">
    <source>
        <dbReference type="SAM" id="Phobius"/>
    </source>
</evidence>
<keyword evidence="3" id="KW-1185">Reference proteome</keyword>
<proteinExistence type="predicted"/>
<dbReference type="RefSeq" id="XP_051445045.1">
    <property type="nucleotide sequence ID" value="XM_051588710.1"/>
</dbReference>
<protein>
    <submittedName>
        <fullName evidence="2">Uncharacterized protein</fullName>
    </submittedName>
</protein>
<sequence>MKKMFILYPQVSIAYSFSLSSFSYYRLLGSSSCLIIPFIPSLLFFFKTTPL</sequence>
<evidence type="ECO:0000313" key="2">
    <source>
        <dbReference type="EMBL" id="KAI8580041.1"/>
    </source>
</evidence>
<name>A0AAD5E9W6_UMBRA</name>
<keyword evidence="1" id="KW-0812">Transmembrane</keyword>
<reference evidence="2" key="1">
    <citation type="submission" date="2021-06" db="EMBL/GenBank/DDBJ databases">
        <authorList>
            <consortium name="DOE Joint Genome Institute"/>
            <person name="Mondo S.J."/>
            <person name="Amses K.R."/>
            <person name="Simmons D.R."/>
            <person name="Longcore J.E."/>
            <person name="Seto K."/>
            <person name="Alves G.H."/>
            <person name="Bonds A.E."/>
            <person name="Quandt C.A."/>
            <person name="Davis W.J."/>
            <person name="Chang Y."/>
            <person name="Letcher P.M."/>
            <person name="Powell M.J."/>
            <person name="Kuo A."/>
            <person name="Labutti K."/>
            <person name="Pangilinan J."/>
            <person name="Andreopoulos W."/>
            <person name="Tritt A."/>
            <person name="Riley R."/>
            <person name="Hundley H."/>
            <person name="Johnson J."/>
            <person name="Lipzen A."/>
            <person name="Barry K."/>
            <person name="Berbee M.L."/>
            <person name="Buchler N.E."/>
            <person name="Grigoriev I.V."/>
            <person name="Spatafora J.W."/>
            <person name="Stajich J.E."/>
            <person name="James T.Y."/>
        </authorList>
    </citation>
    <scope>NUCLEOTIDE SEQUENCE</scope>
    <source>
        <strain evidence="2">AG</strain>
    </source>
</reference>
<dbReference type="GeneID" id="75914055"/>
<feature type="transmembrane region" description="Helical" evidence="1">
    <location>
        <begin position="24"/>
        <end position="46"/>
    </location>
</feature>
<keyword evidence="1" id="KW-0472">Membrane</keyword>
<dbReference type="Proteomes" id="UP001206595">
    <property type="component" value="Unassembled WGS sequence"/>
</dbReference>
<gene>
    <name evidence="2" type="ORF">K450DRAFT_239077</name>
</gene>
<reference evidence="2" key="2">
    <citation type="journal article" date="2022" name="Proc. Natl. Acad. Sci. U.S.A.">
        <title>Diploid-dominant life cycles characterize the early evolution of Fungi.</title>
        <authorList>
            <person name="Amses K.R."/>
            <person name="Simmons D.R."/>
            <person name="Longcore J.E."/>
            <person name="Mondo S.J."/>
            <person name="Seto K."/>
            <person name="Jeronimo G.H."/>
            <person name="Bonds A.E."/>
            <person name="Quandt C.A."/>
            <person name="Davis W.J."/>
            <person name="Chang Y."/>
            <person name="Federici B.A."/>
            <person name="Kuo A."/>
            <person name="LaButti K."/>
            <person name="Pangilinan J."/>
            <person name="Andreopoulos W."/>
            <person name="Tritt A."/>
            <person name="Riley R."/>
            <person name="Hundley H."/>
            <person name="Johnson J."/>
            <person name="Lipzen A."/>
            <person name="Barry K."/>
            <person name="Lang B.F."/>
            <person name="Cuomo C.A."/>
            <person name="Buchler N.E."/>
            <person name="Grigoriev I.V."/>
            <person name="Spatafora J.W."/>
            <person name="Stajich J.E."/>
            <person name="James T.Y."/>
        </authorList>
    </citation>
    <scope>NUCLEOTIDE SEQUENCE</scope>
    <source>
        <strain evidence="2">AG</strain>
    </source>
</reference>
<accession>A0AAD5E9W6</accession>
<evidence type="ECO:0000313" key="3">
    <source>
        <dbReference type="Proteomes" id="UP001206595"/>
    </source>
</evidence>
<organism evidence="2 3">
    <name type="scientific">Umbelopsis ramanniana AG</name>
    <dbReference type="NCBI Taxonomy" id="1314678"/>
    <lineage>
        <taxon>Eukaryota</taxon>
        <taxon>Fungi</taxon>
        <taxon>Fungi incertae sedis</taxon>
        <taxon>Mucoromycota</taxon>
        <taxon>Mucoromycotina</taxon>
        <taxon>Umbelopsidomycetes</taxon>
        <taxon>Umbelopsidales</taxon>
        <taxon>Umbelopsidaceae</taxon>
        <taxon>Umbelopsis</taxon>
    </lineage>
</organism>